<dbReference type="GO" id="GO:0005739">
    <property type="term" value="C:mitochondrion"/>
    <property type="evidence" value="ECO:0007669"/>
    <property type="project" value="TreeGrafter"/>
</dbReference>
<dbReference type="AlphaFoldDB" id="A0A2I1G1H5"/>
<dbReference type="GO" id="GO:0044877">
    <property type="term" value="F:protein-containing complex binding"/>
    <property type="evidence" value="ECO:0007669"/>
    <property type="project" value="TreeGrafter"/>
</dbReference>
<accession>A0A2I1G1H5</accession>
<dbReference type="InterPro" id="IPR036291">
    <property type="entry name" value="NAD(P)-bd_dom_sf"/>
</dbReference>
<dbReference type="InterPro" id="IPR001509">
    <property type="entry name" value="Epimerase_deHydtase"/>
</dbReference>
<comment type="caution">
    <text evidence="2">The sequence shown here is derived from an EMBL/GenBank/DDBJ whole genome shotgun (WGS) entry which is preliminary data.</text>
</comment>
<sequence length="379" mass="42596">MLSMITSRICIRTFVTNSKVKKVVIIGGSGFIGKYTAKAFIQDADTSIELGARNSKIVNELKSLGNQILPPVSSDIISKSDILKACQGASIIVNLVGIMHERPPIYTFDNVQHLGARNVAIAAKENNAQLIHISAIGADPNSNVPYAKTKALGEIVVREICPNAIIIRPSIVFGPEDDFFNRFVKLTKYLPFMPVFSGGKTKFQPVYVWDVANAIVKSSSDPKFYGKTFELGGPNVYTYKEIIQLTLNQAGIRRPIISLPWSIGMIQGFFLEKLPPNLFTITRDQIKLLRKDNIVSNDPNILTLKDLKIDPTPAHKVLFMYLKENGVIPNKRIHRSFDRYDEKIQEVEKIRSEIPKEALEKEAEYKKLHDELDKKRKLS</sequence>
<dbReference type="CDD" id="cd05271">
    <property type="entry name" value="NDUFA9_like_SDR_a"/>
    <property type="match status" value="1"/>
</dbReference>
<feature type="domain" description="NAD-dependent epimerase/dehydratase" evidence="1">
    <location>
        <begin position="23"/>
        <end position="222"/>
    </location>
</feature>
<dbReference type="VEuPathDB" id="FungiDB:FUN_005541"/>
<dbReference type="InterPro" id="IPR051207">
    <property type="entry name" value="ComplexI_NDUFA9_subunit"/>
</dbReference>
<evidence type="ECO:0000313" key="3">
    <source>
        <dbReference type="Proteomes" id="UP000234323"/>
    </source>
</evidence>
<dbReference type="PANTHER" id="PTHR12126">
    <property type="entry name" value="NADH-UBIQUINONE OXIDOREDUCTASE 39 KDA SUBUNIT-RELATED"/>
    <property type="match status" value="1"/>
</dbReference>
<reference evidence="2 3" key="1">
    <citation type="submission" date="2015-10" db="EMBL/GenBank/DDBJ databases">
        <title>Genome analyses suggest a sexual origin of heterokaryosis in a supposedly ancient asexual fungus.</title>
        <authorList>
            <person name="Ropars J."/>
            <person name="Sedzielewska K."/>
            <person name="Noel J."/>
            <person name="Charron P."/>
            <person name="Farinelli L."/>
            <person name="Marton T."/>
            <person name="Kruger M."/>
            <person name="Pelin A."/>
            <person name="Brachmann A."/>
            <person name="Corradi N."/>
        </authorList>
    </citation>
    <scope>NUCLEOTIDE SEQUENCE [LARGE SCALE GENOMIC DNA]</scope>
    <source>
        <strain evidence="2 3">A4</strain>
    </source>
</reference>
<protein>
    <submittedName>
        <fullName evidence="2">NAD(P)-binding protein</fullName>
    </submittedName>
</protein>
<dbReference type="VEuPathDB" id="FungiDB:RhiirFUN_005230"/>
<dbReference type="VEuPathDB" id="FungiDB:RhiirA1_372921"/>
<dbReference type="SUPFAM" id="SSF51735">
    <property type="entry name" value="NAD(P)-binding Rossmann-fold domains"/>
    <property type="match status" value="1"/>
</dbReference>
<organism evidence="2 3">
    <name type="scientific">Rhizophagus irregularis</name>
    <dbReference type="NCBI Taxonomy" id="588596"/>
    <lineage>
        <taxon>Eukaryota</taxon>
        <taxon>Fungi</taxon>
        <taxon>Fungi incertae sedis</taxon>
        <taxon>Mucoromycota</taxon>
        <taxon>Glomeromycotina</taxon>
        <taxon>Glomeromycetes</taxon>
        <taxon>Glomerales</taxon>
        <taxon>Glomeraceae</taxon>
        <taxon>Rhizophagus</taxon>
    </lineage>
</organism>
<evidence type="ECO:0000313" key="2">
    <source>
        <dbReference type="EMBL" id="PKY40431.1"/>
    </source>
</evidence>
<dbReference type="Proteomes" id="UP000234323">
    <property type="component" value="Unassembled WGS sequence"/>
</dbReference>
<dbReference type="EMBL" id="LLXI01000101">
    <property type="protein sequence ID" value="PKY40431.1"/>
    <property type="molecule type" value="Genomic_DNA"/>
</dbReference>
<keyword evidence="3" id="KW-1185">Reference proteome</keyword>
<dbReference type="PANTHER" id="PTHR12126:SF11">
    <property type="entry name" value="NADH DEHYDROGENASE [UBIQUINONE] 1 ALPHA SUBCOMPLEX SUBUNIT 9, MITOCHONDRIAL"/>
    <property type="match status" value="1"/>
</dbReference>
<evidence type="ECO:0000259" key="1">
    <source>
        <dbReference type="Pfam" id="PF01370"/>
    </source>
</evidence>
<name>A0A2I1G1H5_9GLOM</name>
<gene>
    <name evidence="2" type="ORF">RhiirA4_338276</name>
</gene>
<proteinExistence type="predicted"/>
<dbReference type="Pfam" id="PF01370">
    <property type="entry name" value="Epimerase"/>
    <property type="match status" value="1"/>
</dbReference>
<dbReference type="Gene3D" id="3.40.50.720">
    <property type="entry name" value="NAD(P)-binding Rossmann-like Domain"/>
    <property type="match status" value="1"/>
</dbReference>